<evidence type="ECO:0000256" key="1">
    <source>
        <dbReference type="ARBA" id="ARBA00023239"/>
    </source>
</evidence>
<dbReference type="InterPro" id="IPR050684">
    <property type="entry name" value="HTH-Siroheme_Decarb"/>
</dbReference>
<reference evidence="9" key="1">
    <citation type="submission" date="2017-02" db="EMBL/GenBank/DDBJ databases">
        <title>Comparative genomics and description of representatives of a novel lineage of planctomycetes thriving in anoxic sediments.</title>
        <authorList>
            <person name="Spring S."/>
            <person name="Bunk B."/>
            <person name="Sproer C."/>
        </authorList>
    </citation>
    <scope>NUCLEOTIDE SEQUENCE [LARGE SCALE GENOMIC DNA]</scope>
    <source>
        <strain evidence="9">ST-NAGAB-D1</strain>
    </source>
</reference>
<dbReference type="OrthoDB" id="9806536at2"/>
<evidence type="ECO:0000259" key="6">
    <source>
        <dbReference type="Pfam" id="PF17805"/>
    </source>
</evidence>
<dbReference type="InterPro" id="IPR053953">
    <property type="entry name" value="NirdL-like_HTH"/>
</dbReference>
<evidence type="ECO:0000313" key="9">
    <source>
        <dbReference type="Proteomes" id="UP000189674"/>
    </source>
</evidence>
<dbReference type="InterPro" id="IPR040523">
    <property type="entry name" value="AsnC_trans_reg2"/>
</dbReference>
<dbReference type="Proteomes" id="UP000189674">
    <property type="component" value="Chromosome"/>
</dbReference>
<keyword evidence="9" id="KW-1185">Reference proteome</keyword>
<dbReference type="Pfam" id="PF22451">
    <property type="entry name" value="NirdL-like_HTH"/>
    <property type="match status" value="1"/>
</dbReference>
<organism evidence="8 9">
    <name type="scientific">Anaerohalosphaera lusitana</name>
    <dbReference type="NCBI Taxonomy" id="1936003"/>
    <lineage>
        <taxon>Bacteria</taxon>
        <taxon>Pseudomonadati</taxon>
        <taxon>Planctomycetota</taxon>
        <taxon>Phycisphaerae</taxon>
        <taxon>Sedimentisphaerales</taxon>
        <taxon>Anaerohalosphaeraceae</taxon>
        <taxon>Anaerohalosphaera</taxon>
    </lineage>
</organism>
<dbReference type="Gene3D" id="3.30.70.3460">
    <property type="match status" value="1"/>
</dbReference>
<dbReference type="PANTHER" id="PTHR43413">
    <property type="entry name" value="TRANSCRIPTIONAL REGULATOR, ASNC FAMILY"/>
    <property type="match status" value="1"/>
</dbReference>
<protein>
    <recommendedName>
        <fullName evidence="4">siroheme decarboxylase</fullName>
        <ecNumber evidence="4">4.1.1.111</ecNumber>
    </recommendedName>
</protein>
<dbReference type="PANTHER" id="PTHR43413:SF1">
    <property type="entry name" value="SIROHEME DECARBOXYLASE NIRL SUBUNIT"/>
    <property type="match status" value="1"/>
</dbReference>
<evidence type="ECO:0000256" key="2">
    <source>
        <dbReference type="ARBA" id="ARBA00023444"/>
    </source>
</evidence>
<gene>
    <name evidence="8" type="ORF">STSP2_00884</name>
</gene>
<dbReference type="Pfam" id="PF17805">
    <property type="entry name" value="AsnC_trans_reg2"/>
    <property type="match status" value="1"/>
</dbReference>
<sequence>MSKSLSKKQLKVLSVIQKGMPLSAAPYADMAESIGMATEEFLDVLRQWKDDGTIRRAGAVVNHLRMGVAGGIMVAWDVPDDSVESVGHLFAAFKQVSHAYERPRVPGWKYNVFTMVHGDTPKAVETTIDRMSEKSGITDFRKLRTVRELKKTPPVYVKEE</sequence>
<feature type="domain" description="Siroheme decarboxylase NirL-like HTH" evidence="7">
    <location>
        <begin position="11"/>
        <end position="55"/>
    </location>
</feature>
<dbReference type="AlphaFoldDB" id="A0A1U9NIT7"/>
<accession>A0A1U9NIT7</accession>
<dbReference type="EC" id="4.1.1.111" evidence="4"/>
<feature type="domain" description="Siroheme decarboxylase AsnC-like ligand binding" evidence="6">
    <location>
        <begin position="66"/>
        <end position="150"/>
    </location>
</feature>
<comment type="pathway">
    <text evidence="2">Porphyrin-containing compound metabolism.</text>
</comment>
<dbReference type="STRING" id="1936003.STSP2_00884"/>
<keyword evidence="1" id="KW-0456">Lyase</keyword>
<evidence type="ECO:0000259" key="7">
    <source>
        <dbReference type="Pfam" id="PF22451"/>
    </source>
</evidence>
<evidence type="ECO:0000256" key="3">
    <source>
        <dbReference type="ARBA" id="ARBA00023457"/>
    </source>
</evidence>
<dbReference type="RefSeq" id="WP_146660164.1">
    <property type="nucleotide sequence ID" value="NZ_CP019791.1"/>
</dbReference>
<evidence type="ECO:0000256" key="4">
    <source>
        <dbReference type="ARBA" id="ARBA00023471"/>
    </source>
</evidence>
<evidence type="ECO:0000256" key="5">
    <source>
        <dbReference type="ARBA" id="ARBA00048470"/>
    </source>
</evidence>
<evidence type="ECO:0000313" key="8">
    <source>
        <dbReference type="EMBL" id="AQT67735.1"/>
    </source>
</evidence>
<comment type="catalytic activity">
    <reaction evidence="5">
        <text>siroheme + 2 H(+) = 12,18-didecarboxysiroheme + 2 CO2</text>
        <dbReference type="Rhea" id="RHEA:19093"/>
        <dbReference type="ChEBI" id="CHEBI:15378"/>
        <dbReference type="ChEBI" id="CHEBI:16526"/>
        <dbReference type="ChEBI" id="CHEBI:60052"/>
        <dbReference type="ChEBI" id="CHEBI:140497"/>
        <dbReference type="EC" id="4.1.1.111"/>
    </reaction>
</comment>
<dbReference type="GO" id="GO:0016829">
    <property type="term" value="F:lyase activity"/>
    <property type="evidence" value="ECO:0007669"/>
    <property type="project" value="UniProtKB-KW"/>
</dbReference>
<name>A0A1U9NIT7_9BACT</name>
<comment type="similarity">
    <text evidence="3">Belongs to the Ahb/Nir family.</text>
</comment>
<dbReference type="EMBL" id="CP019791">
    <property type="protein sequence ID" value="AQT67735.1"/>
    <property type="molecule type" value="Genomic_DNA"/>
</dbReference>
<proteinExistence type="inferred from homology"/>
<dbReference type="KEGG" id="alus:STSP2_00884"/>